<dbReference type="PANTHER" id="PTHR45734:SF5">
    <property type="entry name" value="TENSIN-3"/>
    <property type="match status" value="1"/>
</dbReference>
<name>A0A4W5Q8R3_9TELE</name>
<protein>
    <recommendedName>
        <fullName evidence="7">SH2 domain-containing protein</fullName>
    </recommendedName>
</protein>
<feature type="domain" description="SH2" evidence="7">
    <location>
        <begin position="56"/>
        <end position="167"/>
    </location>
</feature>
<dbReference type="InterPro" id="IPR000980">
    <property type="entry name" value="SH2"/>
</dbReference>
<dbReference type="PANTHER" id="PTHR45734">
    <property type="entry name" value="TENSIN"/>
    <property type="match status" value="1"/>
</dbReference>
<proteinExistence type="inferred from homology"/>
<dbReference type="FunFam" id="3.30.505.10:FF:000002">
    <property type="entry name" value="Tensin 1"/>
    <property type="match status" value="1"/>
</dbReference>
<dbReference type="InterPro" id="IPR051484">
    <property type="entry name" value="Tensin_PTEN_phosphatase"/>
</dbReference>
<keyword evidence="9" id="KW-1185">Reference proteome</keyword>
<dbReference type="SUPFAM" id="SSF55550">
    <property type="entry name" value="SH2 domain"/>
    <property type="match status" value="1"/>
</dbReference>
<dbReference type="SMART" id="SM00252">
    <property type="entry name" value="SH2"/>
    <property type="match status" value="1"/>
</dbReference>
<keyword evidence="3" id="KW-0597">Phosphoprotein</keyword>
<evidence type="ECO:0000256" key="1">
    <source>
        <dbReference type="ARBA" id="ARBA00004246"/>
    </source>
</evidence>
<organism evidence="8 9">
    <name type="scientific">Hucho hucho</name>
    <name type="common">huchen</name>
    <dbReference type="NCBI Taxonomy" id="62062"/>
    <lineage>
        <taxon>Eukaryota</taxon>
        <taxon>Metazoa</taxon>
        <taxon>Chordata</taxon>
        <taxon>Craniata</taxon>
        <taxon>Vertebrata</taxon>
        <taxon>Euteleostomi</taxon>
        <taxon>Actinopterygii</taxon>
        <taxon>Neopterygii</taxon>
        <taxon>Teleostei</taxon>
        <taxon>Protacanthopterygii</taxon>
        <taxon>Salmoniformes</taxon>
        <taxon>Salmonidae</taxon>
        <taxon>Salmoninae</taxon>
        <taxon>Hucho</taxon>
    </lineage>
</organism>
<evidence type="ECO:0000256" key="2">
    <source>
        <dbReference type="ARBA" id="ARBA00007881"/>
    </source>
</evidence>
<sequence length="206" mass="22607">MESFSARKCPSLPPPVRECSDPCTLYHQGAPSHTQTDPLSSKQDNVKFVQDTSKFWYKPDISRDQAIGVLKDREPGSFIVRDSHSFRGAYGLAMKVATPPPSVLTQSKKVGGDLSNELVRHFLIECTQKGVQLKGCPNEPYFGSLTALVCQHSITPLALPCKLIIPERGKSVCVCVFPCVFINTIISVPTKLPFSSCVVRPSGRDK</sequence>
<evidence type="ECO:0000256" key="5">
    <source>
        <dbReference type="ARBA" id="ARBA00022999"/>
    </source>
</evidence>
<dbReference type="GO" id="GO:0005925">
    <property type="term" value="C:focal adhesion"/>
    <property type="evidence" value="ECO:0007669"/>
    <property type="project" value="UniProtKB-SubCell"/>
</dbReference>
<dbReference type="Ensembl" id="ENSHHUT00000074795.1">
    <property type="protein sequence ID" value="ENSHHUP00000072397.1"/>
    <property type="gene ID" value="ENSHHUG00000042485.1"/>
</dbReference>
<reference evidence="8" key="3">
    <citation type="submission" date="2025-09" db="UniProtKB">
        <authorList>
            <consortium name="Ensembl"/>
        </authorList>
    </citation>
    <scope>IDENTIFICATION</scope>
</reference>
<dbReference type="InterPro" id="IPR036860">
    <property type="entry name" value="SH2_dom_sf"/>
</dbReference>
<dbReference type="AlphaFoldDB" id="A0A4W5Q8R3"/>
<reference evidence="9" key="1">
    <citation type="submission" date="2018-06" db="EMBL/GenBank/DDBJ databases">
        <title>Genome assembly of Danube salmon.</title>
        <authorList>
            <person name="Macqueen D.J."/>
            <person name="Gundappa M.K."/>
        </authorList>
    </citation>
    <scope>NUCLEOTIDE SEQUENCE [LARGE SCALE GENOMIC DNA]</scope>
</reference>
<dbReference type="InterPro" id="IPR035012">
    <property type="entry name" value="Tensin-like_SH2"/>
</dbReference>
<dbReference type="PROSITE" id="PS50001">
    <property type="entry name" value="SH2"/>
    <property type="match status" value="1"/>
</dbReference>
<keyword evidence="4" id="KW-0965">Cell junction</keyword>
<reference evidence="8" key="2">
    <citation type="submission" date="2025-08" db="UniProtKB">
        <authorList>
            <consortium name="Ensembl"/>
        </authorList>
    </citation>
    <scope>IDENTIFICATION</scope>
</reference>
<evidence type="ECO:0000256" key="3">
    <source>
        <dbReference type="ARBA" id="ARBA00022553"/>
    </source>
</evidence>
<dbReference type="Gene3D" id="3.30.505.10">
    <property type="entry name" value="SH2 domain"/>
    <property type="match status" value="1"/>
</dbReference>
<dbReference type="PRINTS" id="PR00401">
    <property type="entry name" value="SH2DOMAIN"/>
</dbReference>
<evidence type="ECO:0000256" key="4">
    <source>
        <dbReference type="ARBA" id="ARBA00022949"/>
    </source>
</evidence>
<dbReference type="CDD" id="cd09927">
    <property type="entry name" value="SH2_Tensin_like"/>
    <property type="match status" value="1"/>
</dbReference>
<evidence type="ECO:0000313" key="9">
    <source>
        <dbReference type="Proteomes" id="UP000314982"/>
    </source>
</evidence>
<evidence type="ECO:0000256" key="6">
    <source>
        <dbReference type="PROSITE-ProRule" id="PRU00191"/>
    </source>
</evidence>
<evidence type="ECO:0000313" key="8">
    <source>
        <dbReference type="Ensembl" id="ENSHHUP00000072397.1"/>
    </source>
</evidence>
<keyword evidence="5 6" id="KW-0727">SH2 domain</keyword>
<comment type="similarity">
    <text evidence="2">Belongs to the PTEN phosphatase protein family.</text>
</comment>
<dbReference type="GeneTree" id="ENSGT00940000156328"/>
<evidence type="ECO:0000259" key="7">
    <source>
        <dbReference type="PROSITE" id="PS50001"/>
    </source>
</evidence>
<dbReference type="Pfam" id="PF00017">
    <property type="entry name" value="SH2"/>
    <property type="match status" value="1"/>
</dbReference>
<accession>A0A4W5Q8R3</accession>
<comment type="subcellular location">
    <subcellularLocation>
        <location evidence="1">Cell junction</location>
        <location evidence="1">Focal adhesion</location>
    </subcellularLocation>
</comment>
<dbReference type="Proteomes" id="UP000314982">
    <property type="component" value="Unassembled WGS sequence"/>
</dbReference>